<name>A0A139AKI8_GONPJ</name>
<proteinExistence type="predicted"/>
<evidence type="ECO:0000313" key="2">
    <source>
        <dbReference type="EMBL" id="KXS17299.1"/>
    </source>
</evidence>
<reference evidence="2 3" key="1">
    <citation type="journal article" date="2015" name="Genome Biol. Evol.">
        <title>Phylogenomic analyses indicate that early fungi evolved digesting cell walls of algal ancestors of land plants.</title>
        <authorList>
            <person name="Chang Y."/>
            <person name="Wang S."/>
            <person name="Sekimoto S."/>
            <person name="Aerts A.L."/>
            <person name="Choi C."/>
            <person name="Clum A."/>
            <person name="LaButti K.M."/>
            <person name="Lindquist E.A."/>
            <person name="Yee Ngan C."/>
            <person name="Ohm R.A."/>
            <person name="Salamov A.A."/>
            <person name="Grigoriev I.V."/>
            <person name="Spatafora J.W."/>
            <person name="Berbee M.L."/>
        </authorList>
    </citation>
    <scope>NUCLEOTIDE SEQUENCE [LARGE SCALE GENOMIC DNA]</scope>
    <source>
        <strain evidence="2 3">JEL478</strain>
    </source>
</reference>
<accession>A0A139AKI8</accession>
<organism evidence="2 3">
    <name type="scientific">Gonapodya prolifera (strain JEL478)</name>
    <name type="common">Monoblepharis prolifera</name>
    <dbReference type="NCBI Taxonomy" id="1344416"/>
    <lineage>
        <taxon>Eukaryota</taxon>
        <taxon>Fungi</taxon>
        <taxon>Fungi incertae sedis</taxon>
        <taxon>Chytridiomycota</taxon>
        <taxon>Chytridiomycota incertae sedis</taxon>
        <taxon>Monoblepharidomycetes</taxon>
        <taxon>Monoblepharidales</taxon>
        <taxon>Gonapodyaceae</taxon>
        <taxon>Gonapodya</taxon>
    </lineage>
</organism>
<dbReference type="EMBL" id="KQ965747">
    <property type="protein sequence ID" value="KXS17299.1"/>
    <property type="molecule type" value="Genomic_DNA"/>
</dbReference>
<protein>
    <submittedName>
        <fullName evidence="2">Uncharacterized protein</fullName>
    </submittedName>
</protein>
<evidence type="ECO:0000313" key="3">
    <source>
        <dbReference type="Proteomes" id="UP000070544"/>
    </source>
</evidence>
<evidence type="ECO:0000256" key="1">
    <source>
        <dbReference type="SAM" id="MobiDB-lite"/>
    </source>
</evidence>
<dbReference type="Proteomes" id="UP000070544">
    <property type="component" value="Unassembled WGS sequence"/>
</dbReference>
<keyword evidence="3" id="KW-1185">Reference proteome</keyword>
<feature type="region of interest" description="Disordered" evidence="1">
    <location>
        <begin position="33"/>
        <end position="66"/>
    </location>
</feature>
<dbReference type="AlphaFoldDB" id="A0A139AKI8"/>
<gene>
    <name evidence="2" type="ORF">M427DRAFT_30451</name>
</gene>
<sequence>MDNITDIMSTPIQYPANSNNKISNLGAVPLGCARPPQINSQRSMGHGQPKKAKRGPSQPCLTAEEKQQVKHYRNQLNSGLVVPIRLQKPQFNK</sequence>